<evidence type="ECO:0000259" key="10">
    <source>
        <dbReference type="Pfam" id="PF04811"/>
    </source>
</evidence>
<dbReference type="Pfam" id="PF08033">
    <property type="entry name" value="Sec23_BS"/>
    <property type="match status" value="1"/>
</dbReference>
<dbReference type="GO" id="GO:0070971">
    <property type="term" value="C:endoplasmic reticulum exit site"/>
    <property type="evidence" value="ECO:0007669"/>
    <property type="project" value="TreeGrafter"/>
</dbReference>
<feature type="domain" description="Sec23/Sec24 trunk" evidence="10">
    <location>
        <begin position="497"/>
        <end position="734"/>
    </location>
</feature>
<dbReference type="InterPro" id="IPR036465">
    <property type="entry name" value="vWFA_dom_sf"/>
</dbReference>
<feature type="domain" description="Sec23/Sec24 helical" evidence="11">
    <location>
        <begin position="859"/>
        <end position="960"/>
    </location>
</feature>
<sequence length="1110" mass="122050">MQQPGPPAFSQGPPAPFMAPPAKAYNGVDGYAAGAASVAGGLPLGVPPPKMGMGAPPGVYTGPPQPQQPPSHMHQQQPQPLPPQHSQQQLPPPLHQHAPHMHQQQPQLQQPQYQQQQQQQQQPGAPPKGMPFQQPGQFAPRQVNSQEPPGVQRAPMQAPPMQAPPMQAPPMQAPPMQAPPMQAPPMQLPPMQLPPMQPPHMQGPPLVAGQRPPMAATPDQLSNQMSNLQLNRRPPQPMGPRQPMAQQPPYPYPSPQGGAPPPPQFYGPGGVPPQGTQANGPGSLGPPPGAGYGAPPGAPMPPAHPTMTAPPPQQQQQRKLDPDQMPSPIQVIEDDRHAHGGPFYTNKRGQVPPLVTTDFVVHDEGICSPRFIRSTIYSVPCTPEMLRQTALPFALCISPFARQAPGESALPLSDFGEEGPVRCNRCKAYMCPLMQFIDGGRRFQCVFCKATTEVPPSYFAHLDHLGQRSDKFQRPELCLGSYEIVATKEYCKNSVFPQPPAFLFLLDVSYNSIRNGLVHIFCSHIQSILQELPRAEGETESNVRVGFITYSSVVHFYNLKASLAQPQMLVVPDVHDMFVPLLDGCLVTVQEASGLIDSLLEQIPVMFAETRETETILGAAIQAGLEALKAAECAGKLFVMHTSLPIADAPGKLKNRDDRKLLGTDKEKSVLIPQSPFYSQLGQDCVAAGCCVDLFLFHNAYVDVATIGQVAKMTGGQVYKYTYFQNTGDKALVQRESNVQGLQEDVEGARFLEDLRRDVSQPTAFDAVMRVRTSTGIRPTDFYGNYYMANTTDVELAAVDCNKCIAVEIKYDDKLSEEEGAFIQVALLYTTFGGQRRLRIHNLALATCSQMADMYRNCDLDTIVNVLSKQAIRQLLEQSPRQVRDGCIGRGAQMLAAYRKHCASPSSSGQLILPECMKLLPLYLNCLLKSDALSGGPEMTTDDRSFAMLSLCSMDVASTVAYFYPRLLPLHDVDVDSVDLPVALRCTAEKIQEDGCYLLENGIHMFLWIGMAVDPDFLQNVFAQPVAARIDIDKTSLLELNTPISRRVRDIIARVRMERQRCMRLTLVRQGDKMELVFRQFLVEDRHGDLGPSYVDFLCHLHKEIRNLLS</sequence>
<dbReference type="GO" id="GO:0005789">
    <property type="term" value="C:endoplasmic reticulum membrane"/>
    <property type="evidence" value="ECO:0007669"/>
    <property type="project" value="UniProtKB-SubCell"/>
</dbReference>
<comment type="similarity">
    <text evidence="3">Belongs to the SEC23/SEC24 family. SEC24 subfamily.</text>
</comment>
<dbReference type="AlphaFoldDB" id="L7M0U9"/>
<evidence type="ECO:0000256" key="3">
    <source>
        <dbReference type="ARBA" id="ARBA00008334"/>
    </source>
</evidence>
<dbReference type="InterPro" id="IPR036180">
    <property type="entry name" value="Gelsolin-like_dom_sf"/>
</dbReference>
<dbReference type="SUPFAM" id="SSF82754">
    <property type="entry name" value="C-terminal, gelsolin-like domain of Sec23/24"/>
    <property type="match status" value="1"/>
</dbReference>
<dbReference type="InterPro" id="IPR041742">
    <property type="entry name" value="Sec24-like_trunk_dom"/>
</dbReference>
<dbReference type="Gene3D" id="3.40.20.10">
    <property type="entry name" value="Severin"/>
    <property type="match status" value="1"/>
</dbReference>
<dbReference type="InterPro" id="IPR036174">
    <property type="entry name" value="Znf_Sec23_Sec24_sf"/>
</dbReference>
<dbReference type="InterPro" id="IPR012990">
    <property type="entry name" value="Beta-sandwich_Sec23_24"/>
</dbReference>
<comment type="subcellular location">
    <subcellularLocation>
        <location evidence="1">Cytoplasmic vesicle</location>
        <location evidence="1">COPII-coated vesicle membrane</location>
        <topology evidence="1">Peripheral membrane protein</topology>
        <orientation evidence="1">Cytoplasmic side</orientation>
    </subcellularLocation>
    <subcellularLocation>
        <location evidence="2">Endoplasmic reticulum membrane</location>
        <topology evidence="2">Peripheral membrane protein</topology>
        <orientation evidence="2">Cytoplasmic side</orientation>
    </subcellularLocation>
</comment>
<feature type="compositionally biased region" description="Pro residues" evidence="7">
    <location>
        <begin position="296"/>
        <end position="313"/>
    </location>
</feature>
<reference evidence="13" key="1">
    <citation type="submission" date="2012-11" db="EMBL/GenBank/DDBJ databases">
        <authorList>
            <person name="Lucero-Rivera Y.E."/>
            <person name="Tovar-Ramirez D."/>
        </authorList>
    </citation>
    <scope>NUCLEOTIDE SEQUENCE</scope>
    <source>
        <tissue evidence="13">Salivary gland</tissue>
    </source>
</reference>
<dbReference type="Pfam" id="PF04811">
    <property type="entry name" value="Sec23_trunk"/>
    <property type="match status" value="1"/>
</dbReference>
<evidence type="ECO:0000256" key="7">
    <source>
        <dbReference type="SAM" id="MobiDB-lite"/>
    </source>
</evidence>
<dbReference type="EMBL" id="GACK01007374">
    <property type="protein sequence ID" value="JAA57660.1"/>
    <property type="molecule type" value="mRNA"/>
</dbReference>
<dbReference type="InterPro" id="IPR050550">
    <property type="entry name" value="SEC23_SEC24_subfamily"/>
</dbReference>
<evidence type="ECO:0000259" key="11">
    <source>
        <dbReference type="Pfam" id="PF04815"/>
    </source>
</evidence>
<dbReference type="PANTHER" id="PTHR13803:SF4">
    <property type="entry name" value="SECRETORY 24CD, ISOFORM C"/>
    <property type="match status" value="1"/>
</dbReference>
<evidence type="ECO:0000256" key="6">
    <source>
        <dbReference type="ARBA" id="ARBA00023329"/>
    </source>
</evidence>
<dbReference type="FunFam" id="3.40.50.410:FF:000020">
    <property type="entry name" value="protein transport protein Sec24D isoform X1"/>
    <property type="match status" value="1"/>
</dbReference>
<dbReference type="InterPro" id="IPR007123">
    <property type="entry name" value="Gelsolin-like_dom"/>
</dbReference>
<dbReference type="GO" id="GO:0000149">
    <property type="term" value="F:SNARE binding"/>
    <property type="evidence" value="ECO:0007669"/>
    <property type="project" value="TreeGrafter"/>
</dbReference>
<dbReference type="GO" id="GO:0008270">
    <property type="term" value="F:zinc ion binding"/>
    <property type="evidence" value="ECO:0007669"/>
    <property type="project" value="InterPro"/>
</dbReference>
<dbReference type="Pfam" id="PF04815">
    <property type="entry name" value="Sec23_helical"/>
    <property type="match status" value="1"/>
</dbReference>
<dbReference type="InterPro" id="IPR029006">
    <property type="entry name" value="ADF-H/Gelsolin-like_dom_sf"/>
</dbReference>
<dbReference type="Gene3D" id="1.20.120.730">
    <property type="entry name" value="Sec23/Sec24 helical domain"/>
    <property type="match status" value="1"/>
</dbReference>
<dbReference type="Pfam" id="PF00626">
    <property type="entry name" value="Gelsolin"/>
    <property type="match status" value="1"/>
</dbReference>
<dbReference type="InterPro" id="IPR006896">
    <property type="entry name" value="Sec23/24_trunk_dom"/>
</dbReference>
<dbReference type="GO" id="GO:0030127">
    <property type="term" value="C:COPII vesicle coat"/>
    <property type="evidence" value="ECO:0007669"/>
    <property type="project" value="InterPro"/>
</dbReference>
<dbReference type="SUPFAM" id="SSF53300">
    <property type="entry name" value="vWA-like"/>
    <property type="match status" value="1"/>
</dbReference>
<organism evidence="13">
    <name type="scientific">Rhipicephalus pulchellus</name>
    <name type="common">Yellow backed tick</name>
    <name type="synonym">Dermacentor pulchellus</name>
    <dbReference type="NCBI Taxonomy" id="72859"/>
    <lineage>
        <taxon>Eukaryota</taxon>
        <taxon>Metazoa</taxon>
        <taxon>Ecdysozoa</taxon>
        <taxon>Arthropoda</taxon>
        <taxon>Chelicerata</taxon>
        <taxon>Arachnida</taxon>
        <taxon>Acari</taxon>
        <taxon>Parasitiformes</taxon>
        <taxon>Ixodida</taxon>
        <taxon>Ixodoidea</taxon>
        <taxon>Ixodidae</taxon>
        <taxon>Rhipicephalinae</taxon>
        <taxon>Rhipicephalus</taxon>
        <taxon>Rhipicephalus</taxon>
    </lineage>
</organism>
<dbReference type="GO" id="GO:0090110">
    <property type="term" value="P:COPII-coated vesicle cargo loading"/>
    <property type="evidence" value="ECO:0007669"/>
    <property type="project" value="TreeGrafter"/>
</dbReference>
<keyword evidence="4" id="KW-0813">Transport</keyword>
<dbReference type="PANTHER" id="PTHR13803">
    <property type="entry name" value="SEC24-RELATED PROTEIN"/>
    <property type="match status" value="1"/>
</dbReference>
<evidence type="ECO:0000256" key="2">
    <source>
        <dbReference type="ARBA" id="ARBA00004397"/>
    </source>
</evidence>
<dbReference type="SUPFAM" id="SSF82919">
    <property type="entry name" value="Zn-finger domain of Sec23/24"/>
    <property type="match status" value="1"/>
</dbReference>
<feature type="compositionally biased region" description="Low complexity" evidence="7">
    <location>
        <begin position="101"/>
        <end position="123"/>
    </location>
</feature>
<dbReference type="Pfam" id="PF04810">
    <property type="entry name" value="zf-Sec23_Sec24"/>
    <property type="match status" value="1"/>
</dbReference>
<dbReference type="Gene3D" id="3.40.50.410">
    <property type="entry name" value="von Willebrand factor, type A domain"/>
    <property type="match status" value="1"/>
</dbReference>
<feature type="compositionally biased region" description="Pro residues" evidence="7">
    <location>
        <begin position="1"/>
        <end position="19"/>
    </location>
</feature>
<dbReference type="SUPFAM" id="SSF81811">
    <property type="entry name" value="Helical domain of Sec23/24"/>
    <property type="match status" value="1"/>
</dbReference>
<feature type="region of interest" description="Disordered" evidence="7">
    <location>
        <begin position="1"/>
        <end position="328"/>
    </location>
</feature>
<feature type="compositionally biased region" description="Pro residues" evidence="7">
    <location>
        <begin position="157"/>
        <end position="202"/>
    </location>
</feature>
<name>L7M0U9_RHIPC</name>
<evidence type="ECO:0000259" key="12">
    <source>
        <dbReference type="Pfam" id="PF08033"/>
    </source>
</evidence>
<evidence type="ECO:0000259" key="8">
    <source>
        <dbReference type="Pfam" id="PF00626"/>
    </source>
</evidence>
<protein>
    <submittedName>
        <fullName evidence="13">Putative vesicle coat complex copii subunit sec24/subunit sfb2</fullName>
    </submittedName>
</protein>
<proteinExistence type="evidence at transcript level"/>
<feature type="compositionally biased region" description="Polar residues" evidence="7">
    <location>
        <begin position="219"/>
        <end position="230"/>
    </location>
</feature>
<evidence type="ECO:0000256" key="4">
    <source>
        <dbReference type="ARBA" id="ARBA00022448"/>
    </source>
</evidence>
<evidence type="ECO:0000313" key="13">
    <source>
        <dbReference type="EMBL" id="JAA57660.1"/>
    </source>
</evidence>
<keyword evidence="5" id="KW-0653">Protein transport</keyword>
<dbReference type="GO" id="GO:0006886">
    <property type="term" value="P:intracellular protein transport"/>
    <property type="evidence" value="ECO:0007669"/>
    <property type="project" value="InterPro"/>
</dbReference>
<dbReference type="InterPro" id="IPR006895">
    <property type="entry name" value="Znf_Sec23_Sec24"/>
</dbReference>
<reference evidence="13" key="2">
    <citation type="journal article" date="2015" name="J. Proteomics">
        <title>Sexual differences in the sialomes of the zebra tick, Rhipicephalus pulchellus.</title>
        <authorList>
            <person name="Tan A.W."/>
            <person name="Francischetti I.M."/>
            <person name="Slovak M."/>
            <person name="Kini R.M."/>
            <person name="Ribeiro J.M."/>
        </authorList>
    </citation>
    <scope>NUCLEOTIDE SEQUENCE</scope>
    <source>
        <tissue evidence="13">Salivary gland</tissue>
    </source>
</reference>
<dbReference type="Gene3D" id="2.30.30.380">
    <property type="entry name" value="Zn-finger domain of Sec23/24"/>
    <property type="match status" value="1"/>
</dbReference>
<feature type="domain" description="Gelsolin-like" evidence="8">
    <location>
        <begin position="978"/>
        <end position="1047"/>
    </location>
</feature>
<keyword evidence="6" id="KW-0968">Cytoplasmic vesicle</keyword>
<dbReference type="CDD" id="cd01479">
    <property type="entry name" value="Sec24-like"/>
    <property type="match status" value="1"/>
</dbReference>
<feature type="compositionally biased region" description="Low complexity" evidence="7">
    <location>
        <begin position="70"/>
        <end position="89"/>
    </location>
</feature>
<feature type="domain" description="Sec23/Sec24 beta-sandwich" evidence="12">
    <location>
        <begin position="764"/>
        <end position="847"/>
    </location>
</feature>
<accession>L7M0U9</accession>
<feature type="compositionally biased region" description="Pro residues" evidence="7">
    <location>
        <begin position="234"/>
        <end position="265"/>
    </location>
</feature>
<evidence type="ECO:0000256" key="1">
    <source>
        <dbReference type="ARBA" id="ARBA00004299"/>
    </source>
</evidence>
<evidence type="ECO:0000256" key="5">
    <source>
        <dbReference type="ARBA" id="ARBA00022927"/>
    </source>
</evidence>
<dbReference type="SUPFAM" id="SSF81995">
    <property type="entry name" value="beta-sandwich domain of Sec23/24"/>
    <property type="match status" value="1"/>
</dbReference>
<dbReference type="InterPro" id="IPR006900">
    <property type="entry name" value="Sec23/24_helical_dom"/>
</dbReference>
<dbReference type="InterPro" id="IPR036175">
    <property type="entry name" value="Sec23/24_helical_dom_sf"/>
</dbReference>
<feature type="compositionally biased region" description="Low complexity" evidence="7">
    <location>
        <begin position="20"/>
        <end position="41"/>
    </location>
</feature>
<dbReference type="Gene3D" id="2.60.40.1670">
    <property type="entry name" value="beta-sandwich domain of Sec23/24"/>
    <property type="match status" value="1"/>
</dbReference>
<evidence type="ECO:0000259" key="9">
    <source>
        <dbReference type="Pfam" id="PF04810"/>
    </source>
</evidence>
<feature type="domain" description="Zinc finger Sec23/Sec24-type" evidence="9">
    <location>
        <begin position="420"/>
        <end position="458"/>
    </location>
</feature>